<reference evidence="8" key="1">
    <citation type="journal article" date="2019" name="Int. J. Syst. Evol. Microbiol.">
        <title>The Global Catalogue of Microorganisms (GCM) 10K type strain sequencing project: providing services to taxonomists for standard genome sequencing and annotation.</title>
        <authorList>
            <consortium name="The Broad Institute Genomics Platform"/>
            <consortium name="The Broad Institute Genome Sequencing Center for Infectious Disease"/>
            <person name="Wu L."/>
            <person name="Ma J."/>
        </authorList>
    </citation>
    <scope>NUCLEOTIDE SEQUENCE [LARGE SCALE GENOMIC DNA]</scope>
    <source>
        <strain evidence="8">JCM 18123</strain>
    </source>
</reference>
<dbReference type="Gene3D" id="3.90.1720.10">
    <property type="entry name" value="endopeptidase domain like (from Nostoc punctiforme)"/>
    <property type="match status" value="1"/>
</dbReference>
<evidence type="ECO:0000256" key="2">
    <source>
        <dbReference type="ARBA" id="ARBA00022670"/>
    </source>
</evidence>
<dbReference type="PANTHER" id="PTHR47359:SF3">
    <property type="entry name" value="NLP_P60 DOMAIN-CONTAINING PROTEIN-RELATED"/>
    <property type="match status" value="1"/>
</dbReference>
<organism evidence="7 8">
    <name type="scientific">Streptomonospora halophila</name>
    <dbReference type="NCBI Taxonomy" id="427369"/>
    <lineage>
        <taxon>Bacteria</taxon>
        <taxon>Bacillati</taxon>
        <taxon>Actinomycetota</taxon>
        <taxon>Actinomycetes</taxon>
        <taxon>Streptosporangiales</taxon>
        <taxon>Nocardiopsidaceae</taxon>
        <taxon>Streptomonospora</taxon>
    </lineage>
</organism>
<evidence type="ECO:0000256" key="4">
    <source>
        <dbReference type="ARBA" id="ARBA00022807"/>
    </source>
</evidence>
<dbReference type="SUPFAM" id="SSF54001">
    <property type="entry name" value="Cysteine proteinases"/>
    <property type="match status" value="1"/>
</dbReference>
<dbReference type="InterPro" id="IPR023346">
    <property type="entry name" value="Lysozyme-like_dom_sf"/>
</dbReference>
<feature type="region of interest" description="Disordered" evidence="5">
    <location>
        <begin position="177"/>
        <end position="207"/>
    </location>
</feature>
<evidence type="ECO:0000256" key="3">
    <source>
        <dbReference type="ARBA" id="ARBA00022801"/>
    </source>
</evidence>
<dbReference type="RefSeq" id="WP_345556714.1">
    <property type="nucleotide sequence ID" value="NZ_BAABIK010000012.1"/>
</dbReference>
<dbReference type="InterPro" id="IPR038765">
    <property type="entry name" value="Papain-like_cys_pep_sf"/>
</dbReference>
<keyword evidence="3" id="KW-0378">Hydrolase</keyword>
<dbReference type="EMBL" id="BAABIK010000012">
    <property type="protein sequence ID" value="GAA4941845.1"/>
    <property type="molecule type" value="Genomic_DNA"/>
</dbReference>
<evidence type="ECO:0000256" key="1">
    <source>
        <dbReference type="ARBA" id="ARBA00007074"/>
    </source>
</evidence>
<dbReference type="Proteomes" id="UP001499993">
    <property type="component" value="Unassembled WGS sequence"/>
</dbReference>
<evidence type="ECO:0000313" key="8">
    <source>
        <dbReference type="Proteomes" id="UP001499993"/>
    </source>
</evidence>
<dbReference type="PANTHER" id="PTHR47359">
    <property type="entry name" value="PEPTIDOGLYCAN DL-ENDOPEPTIDASE CWLO"/>
    <property type="match status" value="1"/>
</dbReference>
<dbReference type="SUPFAM" id="SSF53955">
    <property type="entry name" value="Lysozyme-like"/>
    <property type="match status" value="1"/>
</dbReference>
<protein>
    <recommendedName>
        <fullName evidence="6">NlpC/P60 domain-containing protein</fullName>
    </recommendedName>
</protein>
<feature type="domain" description="NlpC/P60" evidence="6">
    <location>
        <begin position="297"/>
        <end position="436"/>
    </location>
</feature>
<dbReference type="Pfam" id="PF00877">
    <property type="entry name" value="NLPC_P60"/>
    <property type="match status" value="1"/>
</dbReference>
<keyword evidence="2" id="KW-0645">Protease</keyword>
<comment type="caution">
    <text evidence="7">The sequence shown here is derived from an EMBL/GenBank/DDBJ whole genome shotgun (WGS) entry which is preliminary data.</text>
</comment>
<accession>A0ABP9GG85</accession>
<keyword evidence="4" id="KW-0788">Thiol protease</keyword>
<comment type="similarity">
    <text evidence="1">Belongs to the peptidase C40 family.</text>
</comment>
<gene>
    <name evidence="7" type="ORF">GCM10023224_25050</name>
</gene>
<name>A0ABP9GG85_9ACTN</name>
<evidence type="ECO:0000259" key="6">
    <source>
        <dbReference type="PROSITE" id="PS51935"/>
    </source>
</evidence>
<keyword evidence="8" id="KW-1185">Reference proteome</keyword>
<sequence length="453" mass="48475">MGARDRRRGGPRPAARARALPGALARALRSRFARIRRARLSDLGRSTLSYSLGASLFMGSTLVVVSGPEIFDYLGFGGGPGGGCSTSLGGYTGDASADSIPENFLGYARDAGDHFNVPWEYVAGLSWRETNHGRIADNAAYPGLGRLPTGIVYGTANPAGAAGPLQFGIKHPVTNKTGGPLGDAGNTWGGEADQPASERTAAPGTNGQWFGVDGNGDGRVNVWDPADAVHSAAGFLRYWMDRGHSIEWAVGRYHGSGQGGAYQQAVSAKAAQYSGGDFTVAPPNGTRTDCSDGALNGTAVEKVIQFARNQRGKPYVWGGVGPNGYDCSGLLWEAYKAAGLPQRYVDHRWTTNTMFRMSEAKRVTWDEIRPGDMILTGRNGSGMPTHVSMVTGRRDGRLMVIEAYSSSVDRWAQIHEHEYDSGVWSQPEFRTIVRVSHLFPADDSAEEDAVEQV</sequence>
<dbReference type="InterPro" id="IPR000064">
    <property type="entry name" value="NLP_P60_dom"/>
</dbReference>
<dbReference type="PROSITE" id="PS51935">
    <property type="entry name" value="NLPC_P60"/>
    <property type="match status" value="1"/>
</dbReference>
<dbReference type="InterPro" id="IPR051794">
    <property type="entry name" value="PG_Endopeptidase_C40"/>
</dbReference>
<proteinExistence type="inferred from homology"/>
<evidence type="ECO:0000256" key="5">
    <source>
        <dbReference type="SAM" id="MobiDB-lite"/>
    </source>
</evidence>
<evidence type="ECO:0000313" key="7">
    <source>
        <dbReference type="EMBL" id="GAA4941845.1"/>
    </source>
</evidence>